<dbReference type="EMBL" id="ML979132">
    <property type="protein sequence ID" value="KAF1921230.1"/>
    <property type="molecule type" value="Genomic_DNA"/>
</dbReference>
<proteinExistence type="predicted"/>
<name>A0A6A5R259_AMPQU</name>
<gene>
    <name evidence="1" type="ORF">BDU57DRAFT_435871</name>
</gene>
<dbReference type="Proteomes" id="UP000800096">
    <property type="component" value="Unassembled WGS sequence"/>
</dbReference>
<dbReference type="AlphaFoldDB" id="A0A6A5R259"/>
<feature type="non-terminal residue" evidence="1">
    <location>
        <position position="1"/>
    </location>
</feature>
<sequence>EVLLNFISLYSKHIGVTIVNKVAKVLYNTHIIGRLLAITIDSISNNTTLRRSL</sequence>
<evidence type="ECO:0000313" key="1">
    <source>
        <dbReference type="EMBL" id="KAF1921230.1"/>
    </source>
</evidence>
<accession>A0A6A5R259</accession>
<organism evidence="1 2">
    <name type="scientific">Ampelomyces quisqualis</name>
    <name type="common">Powdery mildew agent</name>
    <dbReference type="NCBI Taxonomy" id="50730"/>
    <lineage>
        <taxon>Eukaryota</taxon>
        <taxon>Fungi</taxon>
        <taxon>Dikarya</taxon>
        <taxon>Ascomycota</taxon>
        <taxon>Pezizomycotina</taxon>
        <taxon>Dothideomycetes</taxon>
        <taxon>Pleosporomycetidae</taxon>
        <taxon>Pleosporales</taxon>
        <taxon>Pleosporineae</taxon>
        <taxon>Phaeosphaeriaceae</taxon>
        <taxon>Ampelomyces</taxon>
    </lineage>
</organism>
<dbReference type="OrthoDB" id="2677621at2759"/>
<reference evidence="1" key="1">
    <citation type="journal article" date="2020" name="Stud. Mycol.">
        <title>101 Dothideomycetes genomes: a test case for predicting lifestyles and emergence of pathogens.</title>
        <authorList>
            <person name="Haridas S."/>
            <person name="Albert R."/>
            <person name="Binder M."/>
            <person name="Bloem J."/>
            <person name="Labutti K."/>
            <person name="Salamov A."/>
            <person name="Andreopoulos B."/>
            <person name="Baker S."/>
            <person name="Barry K."/>
            <person name="Bills G."/>
            <person name="Bluhm B."/>
            <person name="Cannon C."/>
            <person name="Castanera R."/>
            <person name="Culley D."/>
            <person name="Daum C."/>
            <person name="Ezra D."/>
            <person name="Gonzalez J."/>
            <person name="Henrissat B."/>
            <person name="Kuo A."/>
            <person name="Liang C."/>
            <person name="Lipzen A."/>
            <person name="Lutzoni F."/>
            <person name="Magnuson J."/>
            <person name="Mondo S."/>
            <person name="Nolan M."/>
            <person name="Ohm R."/>
            <person name="Pangilinan J."/>
            <person name="Park H.-J."/>
            <person name="Ramirez L."/>
            <person name="Alfaro M."/>
            <person name="Sun H."/>
            <person name="Tritt A."/>
            <person name="Yoshinaga Y."/>
            <person name="Zwiers L.-H."/>
            <person name="Turgeon B."/>
            <person name="Goodwin S."/>
            <person name="Spatafora J."/>
            <person name="Crous P."/>
            <person name="Grigoriev I."/>
        </authorList>
    </citation>
    <scope>NUCLEOTIDE SEQUENCE</scope>
    <source>
        <strain evidence="1">HMLAC05119</strain>
    </source>
</reference>
<protein>
    <submittedName>
        <fullName evidence="1">Uncharacterized protein</fullName>
    </submittedName>
</protein>
<evidence type="ECO:0000313" key="2">
    <source>
        <dbReference type="Proteomes" id="UP000800096"/>
    </source>
</evidence>
<keyword evidence="2" id="KW-1185">Reference proteome</keyword>